<evidence type="ECO:0000313" key="2">
    <source>
        <dbReference type="Proteomes" id="UP000548632"/>
    </source>
</evidence>
<dbReference type="Proteomes" id="UP000548632">
    <property type="component" value="Unassembled WGS sequence"/>
</dbReference>
<dbReference type="EMBL" id="JABVCQ010000031">
    <property type="protein sequence ID" value="MBB1126980.1"/>
    <property type="molecule type" value="Genomic_DNA"/>
</dbReference>
<keyword evidence="2" id="KW-1185">Reference proteome</keyword>
<accession>A0A839HG18</accession>
<protein>
    <submittedName>
        <fullName evidence="1">Uncharacterized protein</fullName>
    </submittedName>
</protein>
<reference evidence="1 2" key="1">
    <citation type="journal article" date="2020" name="Arch. Microbiol.">
        <title>The genome sequence of the giant phototrophic gammaproteobacterium Thiospirillum jenense gives insight into its physiological properties and phylogenetic relationships.</title>
        <authorList>
            <person name="Imhoff J.F."/>
            <person name="Meyer T.E."/>
            <person name="Kyndt J.A."/>
        </authorList>
    </citation>
    <scope>NUCLEOTIDE SEQUENCE [LARGE SCALE GENOMIC DNA]</scope>
    <source>
        <strain evidence="1 2">DSM 216</strain>
    </source>
</reference>
<proteinExistence type="predicted"/>
<comment type="caution">
    <text evidence="1">The sequence shown here is derived from an EMBL/GenBank/DDBJ whole genome shotgun (WGS) entry which is preliminary data.</text>
</comment>
<name>A0A839HG18_9GAMM</name>
<organism evidence="1 2">
    <name type="scientific">Thiospirillum jenense</name>
    <dbReference type="NCBI Taxonomy" id="1653858"/>
    <lineage>
        <taxon>Bacteria</taxon>
        <taxon>Pseudomonadati</taxon>
        <taxon>Pseudomonadota</taxon>
        <taxon>Gammaproteobacteria</taxon>
        <taxon>Chromatiales</taxon>
        <taxon>Chromatiaceae</taxon>
        <taxon>Thiospirillum</taxon>
    </lineage>
</organism>
<evidence type="ECO:0000313" key="1">
    <source>
        <dbReference type="EMBL" id="MBB1126980.1"/>
    </source>
</evidence>
<gene>
    <name evidence="1" type="ORF">HUK38_12210</name>
</gene>
<dbReference type="AlphaFoldDB" id="A0A839HG18"/>
<sequence>MPVYADSVELVAYVTSLGNHTRCCLFVHSTQHPLVRGHLMADHSII</sequence>